<dbReference type="RefSeq" id="WP_069114520.1">
    <property type="nucleotide sequence ID" value="NZ_FNUC01000003.1"/>
</dbReference>
<dbReference type="STRING" id="561176.SAMN04488561_1451"/>
<reference evidence="3" key="1">
    <citation type="submission" date="2016-10" db="EMBL/GenBank/DDBJ databases">
        <authorList>
            <person name="Varghese N."/>
            <person name="Submissions S."/>
        </authorList>
    </citation>
    <scope>NUCLEOTIDE SEQUENCE [LARGE SCALE GENOMIC DNA]</scope>
    <source>
        <strain evidence="3">DSM 45237</strain>
    </source>
</reference>
<evidence type="ECO:0000313" key="3">
    <source>
        <dbReference type="Proteomes" id="UP000181980"/>
    </source>
</evidence>
<dbReference type="OrthoDB" id="4774950at2"/>
<keyword evidence="1" id="KW-1133">Transmembrane helix</keyword>
<dbReference type="Proteomes" id="UP000181980">
    <property type="component" value="Unassembled WGS sequence"/>
</dbReference>
<proteinExistence type="predicted"/>
<keyword evidence="1" id="KW-0812">Transmembrane</keyword>
<gene>
    <name evidence="2" type="ORF">SAMN04488561_1451</name>
</gene>
<evidence type="ECO:0000256" key="1">
    <source>
        <dbReference type="SAM" id="Phobius"/>
    </source>
</evidence>
<keyword evidence="1" id="KW-0472">Membrane</keyword>
<feature type="transmembrane region" description="Helical" evidence="1">
    <location>
        <begin position="24"/>
        <end position="52"/>
    </location>
</feature>
<sequence>MTQRAVAVVPDFGSVAATDDLEQIIGALLMITLITAVLTLIVSAVIWALAIAHGNHHTAARARTGTLVALAGAALAGAATAWTNWLIDLGAAL</sequence>
<protein>
    <recommendedName>
        <fullName evidence="4">Integral membrane protein</fullName>
    </recommendedName>
</protein>
<dbReference type="EMBL" id="FNUC01000003">
    <property type="protein sequence ID" value="SEE47804.1"/>
    <property type="molecule type" value="Genomic_DNA"/>
</dbReference>
<name>A0A1H5J5R3_9ACTN</name>
<evidence type="ECO:0008006" key="4">
    <source>
        <dbReference type="Google" id="ProtNLM"/>
    </source>
</evidence>
<dbReference type="AlphaFoldDB" id="A0A1H5J5R3"/>
<accession>A0A1H5J5R3</accession>
<evidence type="ECO:0000313" key="2">
    <source>
        <dbReference type="EMBL" id="SEE47804.1"/>
    </source>
</evidence>
<feature type="transmembrane region" description="Helical" evidence="1">
    <location>
        <begin position="64"/>
        <end position="87"/>
    </location>
</feature>
<dbReference type="InterPro" id="IPR046094">
    <property type="entry name" value="DUF6112"/>
</dbReference>
<keyword evidence="3" id="KW-1185">Reference proteome</keyword>
<dbReference type="Pfam" id="PF19607">
    <property type="entry name" value="DUF6112"/>
    <property type="match status" value="1"/>
</dbReference>
<organism evidence="2 3">
    <name type="scientific">Jiangella alba</name>
    <dbReference type="NCBI Taxonomy" id="561176"/>
    <lineage>
        <taxon>Bacteria</taxon>
        <taxon>Bacillati</taxon>
        <taxon>Actinomycetota</taxon>
        <taxon>Actinomycetes</taxon>
        <taxon>Jiangellales</taxon>
        <taxon>Jiangellaceae</taxon>
        <taxon>Jiangella</taxon>
    </lineage>
</organism>